<comment type="caution">
    <text evidence="3">The sequence shown here is derived from an EMBL/GenBank/DDBJ whole genome shotgun (WGS) entry which is preliminary data.</text>
</comment>
<evidence type="ECO:0000313" key="4">
    <source>
        <dbReference type="Proteomes" id="UP000601435"/>
    </source>
</evidence>
<accession>A0A812YYN0</accession>
<gene>
    <name evidence="3" type="primary">RE1</name>
    <name evidence="3" type="ORF">SNEC2469_LOCUS23688</name>
</gene>
<evidence type="ECO:0000313" key="3">
    <source>
        <dbReference type="EMBL" id="CAE7802348.1"/>
    </source>
</evidence>
<dbReference type="PROSITE" id="PS50994">
    <property type="entry name" value="INTEGRASE"/>
    <property type="match status" value="1"/>
</dbReference>
<feature type="domain" description="Integrase catalytic" evidence="2">
    <location>
        <begin position="219"/>
        <end position="339"/>
    </location>
</feature>
<feature type="compositionally biased region" description="Basic and acidic residues" evidence="1">
    <location>
        <begin position="533"/>
        <end position="559"/>
    </location>
</feature>
<dbReference type="GO" id="GO:0015074">
    <property type="term" value="P:DNA integration"/>
    <property type="evidence" value="ECO:0007669"/>
    <property type="project" value="InterPro"/>
</dbReference>
<dbReference type="Pfam" id="PF07727">
    <property type="entry name" value="RVT_2"/>
    <property type="match status" value="1"/>
</dbReference>
<dbReference type="InterPro" id="IPR001584">
    <property type="entry name" value="Integrase_cat-core"/>
</dbReference>
<reference evidence="3" key="1">
    <citation type="submission" date="2021-02" db="EMBL/GenBank/DDBJ databases">
        <authorList>
            <person name="Dougan E. K."/>
            <person name="Rhodes N."/>
            <person name="Thang M."/>
            <person name="Chan C."/>
        </authorList>
    </citation>
    <scope>NUCLEOTIDE SEQUENCE</scope>
</reference>
<dbReference type="Gene3D" id="3.30.420.10">
    <property type="entry name" value="Ribonuclease H-like superfamily/Ribonuclease H"/>
    <property type="match status" value="1"/>
</dbReference>
<proteinExistence type="predicted"/>
<keyword evidence="4" id="KW-1185">Reference proteome</keyword>
<dbReference type="Proteomes" id="UP000601435">
    <property type="component" value="Unassembled WGS sequence"/>
</dbReference>
<dbReference type="InterPro" id="IPR013103">
    <property type="entry name" value="RVT_2"/>
</dbReference>
<organism evidence="3 4">
    <name type="scientific">Symbiodinium necroappetens</name>
    <dbReference type="NCBI Taxonomy" id="1628268"/>
    <lineage>
        <taxon>Eukaryota</taxon>
        <taxon>Sar</taxon>
        <taxon>Alveolata</taxon>
        <taxon>Dinophyceae</taxon>
        <taxon>Suessiales</taxon>
        <taxon>Symbiodiniaceae</taxon>
        <taxon>Symbiodinium</taxon>
    </lineage>
</organism>
<feature type="compositionally biased region" description="Polar residues" evidence="1">
    <location>
        <begin position="1023"/>
        <end position="1042"/>
    </location>
</feature>
<feature type="region of interest" description="Disordered" evidence="1">
    <location>
        <begin position="606"/>
        <end position="641"/>
    </location>
</feature>
<name>A0A812YYN0_9DINO</name>
<dbReference type="EMBL" id="CAJNJA010044500">
    <property type="protein sequence ID" value="CAE7802348.1"/>
    <property type="molecule type" value="Genomic_DNA"/>
</dbReference>
<dbReference type="InterPro" id="IPR036397">
    <property type="entry name" value="RNaseH_sf"/>
</dbReference>
<feature type="region of interest" description="Disordered" evidence="1">
    <location>
        <begin position="989"/>
        <end position="1055"/>
    </location>
</feature>
<protein>
    <submittedName>
        <fullName evidence="3">RE1 protein</fullName>
    </submittedName>
</protein>
<feature type="compositionally biased region" description="Low complexity" evidence="1">
    <location>
        <begin position="1003"/>
        <end position="1015"/>
    </location>
</feature>
<feature type="compositionally biased region" description="Low complexity" evidence="1">
    <location>
        <begin position="607"/>
        <end position="622"/>
    </location>
</feature>
<dbReference type="OrthoDB" id="444073at2759"/>
<sequence length="1354" mass="148840">MLEREGVCRATVCFCAFGLQDPENGKPYYGKMAVDVNDGKLARELMRQAHCPHKPHEHQPLRGSARLGTTRVARAVCATVWPKAWCERLLEACEKAWSSEQQLGDDWSLCNATCGTMWEAVAVSSSSVPEENLREELAKQSMTGERYDYVTFSGADLQQPRRLRSMVAHLHVTMGHLSNERLARMLSLTGAAEGIVSLAQIRGDPLHRRALTDYHLGDLTDRPDSTFAREVLQDVWYSVFGPPDLLITDGGPEFAGSVQVMNDLFSVVHEIVPEGAKWRLGHAERHGAIVKLMMMKMVKGLNLKGVAEMRRAAGAAFAAKNRTLNKGGVSPLQAVTGRNSMVPGSIMEQLASGRMRFRYNEAATNKEAVARAERIRIGALEAFHWLDASDALRRALASRSRPPQLEGIREGAVVYLYEPPPSRKGLARRMQDNVSWTGPGVVVCVERDRPVPQRMWVRLRGKVKAYPLEKVRLATTEEMVSADYVNQALEDVTKELEGGQLKVEDAPVEGNGANEDGPGGAKDSSSSSSSESEQERLDPEKERAREAATEGAMEPHELDFAKKQKLFESLSKSFEPPSALQEAQLRKQMEDTYSRVKRVRKAILAKPRGQAGRARGPRTAGRQGERLVGGVSSTRGAAPDEDAKLSVEVTLPNQFFKPGELDVLIQETMGQWTLWSSPSVHAEADELLKVSACLATAEQGGVTEVTTGKARIEYKWASLSPEWRQAYVEPLKKAVGVYLEHNGIRGVPLGQMVDSARVLTSRFVLTNKGGADLAEAELKARWIFGGHKDPDAGLYPTSSPTASVLGHNLLNFVAVQKGWTVHYEDVSAAFLQGKELPRVEKIYVKVPSGYPPEVTEFLLAGLGADMRSDLVELTKAGFGLPESPRLWYLEYRDTIQGLGLMELVLVPGLFRAFDEKGQLKAMASIHVDDTRYAGDETSGGIWEKLHEVLKFGKLRKATDGWQKFCGRWERQSPETLEMEYSMTEYTKAIPMPKVPLQGKRSSESTTRSSNTPSRSSESRARSTDTPSGSSESRARSTDTPQGSCLDEQDTGGEGAGHEEVIRYLEERISAADQADELGEGDRKLIGSIVGQLNWAARQSRYDLCYVASLVQQMAGRGRLDALRWLAQGVRRAQEDVVTRIPNLGCGLEDLVVLSVRNAAFGAMPGGASQGGILIMLASPEILHGDAPACILEGTSNKIHRVVRCSMSAEVSSLATAFEHGDYVRAVFCELVDPTFNISKWKVCASKWPHILVTDARTGYDALSAETLPADRKIAIDVAVLRQGLLSEDSNNLVRWVPGAHMPCDGLTKWSHNKVLVELMTSGVWSLKDTPAAQELRKAAAEKRAIWRRAQKTGT</sequence>
<feature type="region of interest" description="Disordered" evidence="1">
    <location>
        <begin position="503"/>
        <end position="559"/>
    </location>
</feature>
<dbReference type="GO" id="GO:0003676">
    <property type="term" value="F:nucleic acid binding"/>
    <property type="evidence" value="ECO:0007669"/>
    <property type="project" value="InterPro"/>
</dbReference>
<evidence type="ECO:0000256" key="1">
    <source>
        <dbReference type="SAM" id="MobiDB-lite"/>
    </source>
</evidence>
<evidence type="ECO:0000259" key="2">
    <source>
        <dbReference type="PROSITE" id="PS50994"/>
    </source>
</evidence>